<protein>
    <submittedName>
        <fullName evidence="1">Phosphonate ABC transporter substrate-binding protein</fullName>
    </submittedName>
</protein>
<proteinExistence type="predicted"/>
<dbReference type="AlphaFoldDB" id="A0A2U1V261"/>
<comment type="caution">
    <text evidence="1">The sequence shown here is derived from an EMBL/GenBank/DDBJ whole genome shotgun (WGS) entry which is preliminary data.</text>
</comment>
<dbReference type="PANTHER" id="PTHR35841:SF1">
    <property type="entry name" value="PHOSPHONATES-BINDING PERIPLASMIC PROTEIN"/>
    <property type="match status" value="1"/>
</dbReference>
<evidence type="ECO:0000313" key="2">
    <source>
        <dbReference type="Proteomes" id="UP000245048"/>
    </source>
</evidence>
<evidence type="ECO:0000313" key="1">
    <source>
        <dbReference type="EMBL" id="PWC27986.1"/>
    </source>
</evidence>
<dbReference type="CDD" id="cd13571">
    <property type="entry name" value="PBP2_PnhD_1"/>
    <property type="match status" value="1"/>
</dbReference>
<dbReference type="Pfam" id="PF12974">
    <property type="entry name" value="Phosphonate-bd"/>
    <property type="match status" value="1"/>
</dbReference>
<keyword evidence="2" id="KW-1185">Reference proteome</keyword>
<dbReference type="OrthoDB" id="9802896at2"/>
<gene>
    <name evidence="1" type="ORF">CR165_15315</name>
</gene>
<accession>A0A2U1V261</accession>
<dbReference type="Gene3D" id="3.40.190.10">
    <property type="entry name" value="Periplasmic binding protein-like II"/>
    <property type="match status" value="2"/>
</dbReference>
<dbReference type="EMBL" id="PDOA01000010">
    <property type="protein sequence ID" value="PWC27986.1"/>
    <property type="molecule type" value="Genomic_DNA"/>
</dbReference>
<name>A0A2U1V261_9PROT</name>
<sequence length="287" mass="30454">MAPACPAGRRAVLAAVALAGPRRARATSLAPVRFGLTPVFLESDLALLRALSSQMAAALGTPVELVKRRTYQEVVALLLTGQLDAAWICGFPYVRHADRLSVLAVPVHRGRPLYQSYLIADPSLRARSLADLRGRSHAFSDPDSNSGCLTTRWLLAGEHQSPATFFGATFFAYGHRNVVRAVSSGLAESGSVDGYVWETMAETEPGLTSTTDVVARSAWQGFPPVCCLTVSRQGAAARGIEAALLAMAGSPAGTEILRALRLDGFMPGSPGLYDGIRAMSQDLESRA</sequence>
<reference evidence="2" key="1">
    <citation type="submission" date="2017-10" db="EMBL/GenBank/DDBJ databases">
        <authorList>
            <person name="Toshchakov S.V."/>
            <person name="Goeva M.A."/>
        </authorList>
    </citation>
    <scope>NUCLEOTIDE SEQUENCE [LARGE SCALE GENOMIC DNA]</scope>
    <source>
        <strain evidence="2">JR1/69-1-13</strain>
    </source>
</reference>
<dbReference type="Proteomes" id="UP000245048">
    <property type="component" value="Unassembled WGS sequence"/>
</dbReference>
<dbReference type="PANTHER" id="PTHR35841">
    <property type="entry name" value="PHOSPHONATES-BINDING PERIPLASMIC PROTEIN"/>
    <property type="match status" value="1"/>
</dbReference>
<organism evidence="1 2">
    <name type="scientific">Teichococcus aestuarii</name>
    <dbReference type="NCBI Taxonomy" id="568898"/>
    <lineage>
        <taxon>Bacteria</taxon>
        <taxon>Pseudomonadati</taxon>
        <taxon>Pseudomonadota</taxon>
        <taxon>Alphaproteobacteria</taxon>
        <taxon>Acetobacterales</taxon>
        <taxon>Roseomonadaceae</taxon>
        <taxon>Roseomonas</taxon>
    </lineage>
</organism>
<dbReference type="SUPFAM" id="SSF53850">
    <property type="entry name" value="Periplasmic binding protein-like II"/>
    <property type="match status" value="1"/>
</dbReference>